<keyword evidence="4" id="KW-0808">Transferase</keyword>
<evidence type="ECO:0000256" key="5">
    <source>
        <dbReference type="ARBA" id="ARBA00022777"/>
    </source>
</evidence>
<dbReference type="Gene3D" id="3.30.565.10">
    <property type="entry name" value="Histidine kinase-like ATPase, C-terminal domain"/>
    <property type="match status" value="1"/>
</dbReference>
<dbReference type="SMART" id="SM00388">
    <property type="entry name" value="HisKA"/>
    <property type="match status" value="1"/>
</dbReference>
<feature type="domain" description="Histidine kinase" evidence="7">
    <location>
        <begin position="133"/>
        <end position="358"/>
    </location>
</feature>
<comment type="catalytic activity">
    <reaction evidence="1">
        <text>ATP + protein L-histidine = ADP + protein N-phospho-L-histidine.</text>
        <dbReference type="EC" id="2.7.13.3"/>
    </reaction>
</comment>
<reference evidence="9" key="1">
    <citation type="submission" date="2017-09" db="EMBL/GenBank/DDBJ databases">
        <title>Depth-based differentiation of microbial function through sediment-hosted aquifers and enrichment of novel symbionts in the deep terrestrial subsurface.</title>
        <authorList>
            <person name="Probst A.J."/>
            <person name="Ladd B."/>
            <person name="Jarett J.K."/>
            <person name="Geller-Mcgrath D.E."/>
            <person name="Sieber C.M.K."/>
            <person name="Emerson J.B."/>
            <person name="Anantharaman K."/>
            <person name="Thomas B.C."/>
            <person name="Malmstrom R."/>
            <person name="Stieglmeier M."/>
            <person name="Klingl A."/>
            <person name="Woyke T."/>
            <person name="Ryan C.M."/>
            <person name="Banfield J.F."/>
        </authorList>
    </citation>
    <scope>NUCLEOTIDE SEQUENCE [LARGE SCALE GENOMIC DNA]</scope>
</reference>
<evidence type="ECO:0000256" key="2">
    <source>
        <dbReference type="ARBA" id="ARBA00012438"/>
    </source>
</evidence>
<dbReference type="Proteomes" id="UP000231034">
    <property type="component" value="Unassembled WGS sequence"/>
</dbReference>
<evidence type="ECO:0000313" key="8">
    <source>
        <dbReference type="EMBL" id="PJA84179.1"/>
    </source>
</evidence>
<keyword evidence="6" id="KW-0812">Transmembrane</keyword>
<evidence type="ECO:0000259" key="7">
    <source>
        <dbReference type="PROSITE" id="PS50109"/>
    </source>
</evidence>
<dbReference type="Pfam" id="PF02518">
    <property type="entry name" value="HATPase_c"/>
    <property type="match status" value="1"/>
</dbReference>
<dbReference type="GO" id="GO:0009927">
    <property type="term" value="F:histidine phosphotransfer kinase activity"/>
    <property type="evidence" value="ECO:0007669"/>
    <property type="project" value="TreeGrafter"/>
</dbReference>
<evidence type="ECO:0000256" key="6">
    <source>
        <dbReference type="SAM" id="Phobius"/>
    </source>
</evidence>
<name>A0A2M7Z4T7_9BACT</name>
<accession>A0A2M7Z4T7</accession>
<feature type="transmembrane region" description="Helical" evidence="6">
    <location>
        <begin position="15"/>
        <end position="34"/>
    </location>
</feature>
<evidence type="ECO:0000256" key="3">
    <source>
        <dbReference type="ARBA" id="ARBA00022553"/>
    </source>
</evidence>
<sequence length="358" mass="41275">MYFYNNPILLTAFEWLKIAISLTIIGLAAVLFVFKKSPKNWGPERLVATYLSVGFMVFIIAGTVLYLFFPLITGWREYFWLGPVFALIFLLFFILGYYLIKKFQEESAKRKEAEKLVEEWEKLTRAKDQFLLSLQHHLRTPLTPIKGYLEKILEGTYGREENPVIKEKLIEMKKLADTLYSLIESLLDIQELRMGKKVLNLEDCQIENLIEGIIEELKPQAEQKGLYLKYEPLTRTGGRGPKMKLDKKRIGEAIWNLIDNAIKYTNRGGVTIRLKIKDQKLNIGVADTGIGMEKKEIDYFLQGKLFERSEEAKKLYGPGRGIGLSIVIEFIKAHGGKIWAESEGWGKGTTFWIELPTY</sequence>
<dbReference type="InterPro" id="IPR036097">
    <property type="entry name" value="HisK_dim/P_sf"/>
</dbReference>
<evidence type="ECO:0000313" key="9">
    <source>
        <dbReference type="Proteomes" id="UP000231034"/>
    </source>
</evidence>
<feature type="transmembrane region" description="Helical" evidence="6">
    <location>
        <begin position="78"/>
        <end position="100"/>
    </location>
</feature>
<keyword evidence="6" id="KW-1133">Transmembrane helix</keyword>
<dbReference type="SUPFAM" id="SSF55874">
    <property type="entry name" value="ATPase domain of HSP90 chaperone/DNA topoisomerase II/histidine kinase"/>
    <property type="match status" value="1"/>
</dbReference>
<dbReference type="GO" id="GO:0000155">
    <property type="term" value="F:phosphorelay sensor kinase activity"/>
    <property type="evidence" value="ECO:0007669"/>
    <property type="project" value="InterPro"/>
</dbReference>
<dbReference type="SMART" id="SM00387">
    <property type="entry name" value="HATPase_c"/>
    <property type="match status" value="1"/>
</dbReference>
<dbReference type="InterPro" id="IPR036890">
    <property type="entry name" value="HATPase_C_sf"/>
</dbReference>
<dbReference type="CDD" id="cd00082">
    <property type="entry name" value="HisKA"/>
    <property type="match status" value="1"/>
</dbReference>
<comment type="caution">
    <text evidence="8">The sequence shown here is derived from an EMBL/GenBank/DDBJ whole genome shotgun (WGS) entry which is preliminary data.</text>
</comment>
<dbReference type="SUPFAM" id="SSF47384">
    <property type="entry name" value="Homodimeric domain of signal transducing histidine kinase"/>
    <property type="match status" value="1"/>
</dbReference>
<feature type="transmembrane region" description="Helical" evidence="6">
    <location>
        <begin position="46"/>
        <end position="72"/>
    </location>
</feature>
<evidence type="ECO:0000256" key="1">
    <source>
        <dbReference type="ARBA" id="ARBA00000085"/>
    </source>
</evidence>
<dbReference type="EMBL" id="PFVR01000066">
    <property type="protein sequence ID" value="PJA84179.1"/>
    <property type="molecule type" value="Genomic_DNA"/>
</dbReference>
<dbReference type="EC" id="2.7.13.3" evidence="2"/>
<evidence type="ECO:0000256" key="4">
    <source>
        <dbReference type="ARBA" id="ARBA00022679"/>
    </source>
</evidence>
<dbReference type="PANTHER" id="PTHR43047:SF72">
    <property type="entry name" value="OSMOSENSING HISTIDINE PROTEIN KINASE SLN1"/>
    <property type="match status" value="1"/>
</dbReference>
<dbReference type="SUPFAM" id="SSF103473">
    <property type="entry name" value="MFS general substrate transporter"/>
    <property type="match status" value="1"/>
</dbReference>
<dbReference type="InterPro" id="IPR003661">
    <property type="entry name" value="HisK_dim/P_dom"/>
</dbReference>
<dbReference type="InterPro" id="IPR036259">
    <property type="entry name" value="MFS_trans_sf"/>
</dbReference>
<protein>
    <recommendedName>
        <fullName evidence="2">histidine kinase</fullName>
        <ecNumber evidence="2">2.7.13.3</ecNumber>
    </recommendedName>
</protein>
<dbReference type="InterPro" id="IPR005467">
    <property type="entry name" value="His_kinase_dom"/>
</dbReference>
<dbReference type="PRINTS" id="PR00344">
    <property type="entry name" value="BCTRLSENSOR"/>
</dbReference>
<dbReference type="InterPro" id="IPR004358">
    <property type="entry name" value="Sig_transdc_His_kin-like_C"/>
</dbReference>
<keyword evidence="5" id="KW-0418">Kinase</keyword>
<dbReference type="InterPro" id="IPR003594">
    <property type="entry name" value="HATPase_dom"/>
</dbReference>
<keyword evidence="6" id="KW-0472">Membrane</keyword>
<dbReference type="Pfam" id="PF00512">
    <property type="entry name" value="HisKA"/>
    <property type="match status" value="1"/>
</dbReference>
<keyword evidence="3" id="KW-0597">Phosphoprotein</keyword>
<dbReference type="Gene3D" id="1.20.1250.20">
    <property type="entry name" value="MFS general substrate transporter like domains"/>
    <property type="match status" value="1"/>
</dbReference>
<dbReference type="PROSITE" id="PS50109">
    <property type="entry name" value="HIS_KIN"/>
    <property type="match status" value="1"/>
</dbReference>
<gene>
    <name evidence="8" type="ORF">CO145_01990</name>
</gene>
<proteinExistence type="predicted"/>
<dbReference type="PANTHER" id="PTHR43047">
    <property type="entry name" value="TWO-COMPONENT HISTIDINE PROTEIN KINASE"/>
    <property type="match status" value="1"/>
</dbReference>
<dbReference type="AlphaFoldDB" id="A0A2M7Z4T7"/>
<dbReference type="Gene3D" id="1.10.287.130">
    <property type="match status" value="1"/>
</dbReference>
<dbReference type="GO" id="GO:0005886">
    <property type="term" value="C:plasma membrane"/>
    <property type="evidence" value="ECO:0007669"/>
    <property type="project" value="TreeGrafter"/>
</dbReference>
<organism evidence="8 9">
    <name type="scientific">Candidatus Nealsonbacteria bacterium CG_4_9_14_3_um_filter_37_13</name>
    <dbReference type="NCBI Taxonomy" id="1974695"/>
    <lineage>
        <taxon>Bacteria</taxon>
        <taxon>Candidatus Nealsoniibacteriota</taxon>
    </lineage>
</organism>